<proteinExistence type="predicted"/>
<dbReference type="InterPro" id="IPR035979">
    <property type="entry name" value="RBD_domain_sf"/>
</dbReference>
<sequence length="876" mass="99808">MNFVGKELRVHMENKKDKEETHQRELADGEIRKDSMEQERQKIDMSFQKEFDEKQKEREFRAWDPKCKGKSQEIQRNKESKGEGRKMNFMETATIKRERETEGKNSGREEMRGVNKRYITERDVISKGDSHEREWDRVSGEIIQKRDFYRRDSRKQGREGKMHVAKETNFEDGNRGSMEVSQEIELGRKTREGYQKSEFLDRDKWDSEDRQNIFETDAASLSNEERQYRGVDKEVRERSRRCAFVDRDTWKPDIEIRDKTSETEVMHRENERDLTTWDLDKERSQQEFFNEEENSRREVDKRSLEKILENDSIDKENERDSWVRDSGSREKSAETTEGEKSKKLQDEQEEKKCREQHTEAKDEEAEDDVGTESERQQKTVFAYQISLEADDRDIFNFFSKAGKVRDVLLVMNPISRHFMGVGHIEFYHAMSIPIAVSLSGQLLHGQPVMVKPLEADNNQVQSATDAADCDLTGPCPEGTKRLCVGNLHDSISEALVRQVFEAFGAIELVQFSSAEAGHCERNCIIQFSRLEDARAALSLNGNLALAGQLIKVSTVNSNDEMQVGDAYTTGCNEHEADGLVLDIAVRNEMPGSDAKTNDSNEEEDSKMAPERQPESALQELDPTDEENNGVLSSSPPFKVDSLPLPSESLAHLMPPSLQAFATSLKTLLQVPGAFIPIVDTVGVPSECLLLKNTFDSNMQTTDDFQLRVKEDVDEKCYKFGKPKEIFADKNSAGCVYLRFEDTRIAIAAQRSLHGRWFDGKMITATFIAPQFYDSKVPNTEQATAQGQPPPAWLPQNYGTSFQSSGHMLAQGQTPSMWLPQTYGPNFPSGQQALPPGPASSMWVPNNNPVAFGNGGQFMQPMMPQGNLIPDMRPNLW</sequence>
<dbReference type="PROSITE" id="PS50102">
    <property type="entry name" value="RRM"/>
    <property type="match status" value="2"/>
</dbReference>
<feature type="domain" description="RRM" evidence="3">
    <location>
        <begin position="480"/>
        <end position="557"/>
    </location>
</feature>
<dbReference type="Gramene" id="Kaladp0092s0034.1.v1.1">
    <property type="protein sequence ID" value="Kaladp0092s0034.1.v1.1"/>
    <property type="gene ID" value="Kaladp0092s0034.v1.1"/>
</dbReference>
<dbReference type="Pfam" id="PF00076">
    <property type="entry name" value="RRM_1"/>
    <property type="match status" value="1"/>
</dbReference>
<evidence type="ECO:0000259" key="3">
    <source>
        <dbReference type="PROSITE" id="PS50102"/>
    </source>
</evidence>
<feature type="compositionally biased region" description="Acidic residues" evidence="2">
    <location>
        <begin position="361"/>
        <end position="371"/>
    </location>
</feature>
<dbReference type="InterPro" id="IPR012677">
    <property type="entry name" value="Nucleotide-bd_a/b_plait_sf"/>
</dbReference>
<feature type="region of interest" description="Disordered" evidence="2">
    <location>
        <begin position="150"/>
        <end position="193"/>
    </location>
</feature>
<evidence type="ECO:0000256" key="2">
    <source>
        <dbReference type="SAM" id="MobiDB-lite"/>
    </source>
</evidence>
<evidence type="ECO:0000313" key="5">
    <source>
        <dbReference type="Proteomes" id="UP000594263"/>
    </source>
</evidence>
<evidence type="ECO:0000256" key="1">
    <source>
        <dbReference type="PROSITE-ProRule" id="PRU00176"/>
    </source>
</evidence>
<dbReference type="GO" id="GO:0006397">
    <property type="term" value="P:mRNA processing"/>
    <property type="evidence" value="ECO:0007669"/>
    <property type="project" value="InterPro"/>
</dbReference>
<dbReference type="GO" id="GO:0003723">
    <property type="term" value="F:RNA binding"/>
    <property type="evidence" value="ECO:0007669"/>
    <property type="project" value="UniProtKB-UniRule"/>
</dbReference>
<dbReference type="InterPro" id="IPR006509">
    <property type="entry name" value="RBM39_SF"/>
</dbReference>
<feature type="region of interest" description="Disordered" evidence="2">
    <location>
        <begin position="315"/>
        <end position="375"/>
    </location>
</feature>
<feature type="region of interest" description="Disordered" evidence="2">
    <location>
        <begin position="54"/>
        <end position="114"/>
    </location>
</feature>
<dbReference type="NCBIfam" id="TIGR01622">
    <property type="entry name" value="SF-CC1"/>
    <property type="match status" value="1"/>
</dbReference>
<dbReference type="GO" id="GO:0005634">
    <property type="term" value="C:nucleus"/>
    <property type="evidence" value="ECO:0007669"/>
    <property type="project" value="InterPro"/>
</dbReference>
<feature type="compositionally biased region" description="Basic and acidic residues" evidence="2">
    <location>
        <begin position="315"/>
        <end position="360"/>
    </location>
</feature>
<feature type="compositionally biased region" description="Basic and acidic residues" evidence="2">
    <location>
        <begin position="261"/>
        <end position="285"/>
    </location>
</feature>
<feature type="domain" description="RRM" evidence="3">
    <location>
        <begin position="378"/>
        <end position="455"/>
    </location>
</feature>
<protein>
    <recommendedName>
        <fullName evidence="3">RRM domain-containing protein</fullName>
    </recommendedName>
</protein>
<feature type="region of interest" description="Disordered" evidence="2">
    <location>
        <begin position="588"/>
        <end position="635"/>
    </location>
</feature>
<dbReference type="SMART" id="SM00360">
    <property type="entry name" value="RRM"/>
    <property type="match status" value="3"/>
</dbReference>
<dbReference type="InterPro" id="IPR000504">
    <property type="entry name" value="RRM_dom"/>
</dbReference>
<dbReference type="EnsemblPlants" id="Kaladp0092s0034.1.v1.1">
    <property type="protein sequence ID" value="Kaladp0092s0034.1.v1.1"/>
    <property type="gene ID" value="Kaladp0092s0034.v1.1"/>
</dbReference>
<dbReference type="AlphaFoldDB" id="A0A7N0UX70"/>
<feature type="region of interest" description="Disordered" evidence="2">
    <location>
        <begin position="1"/>
        <end position="40"/>
    </location>
</feature>
<keyword evidence="5" id="KW-1185">Reference proteome</keyword>
<accession>A0A7N0UX70</accession>
<dbReference type="Gene3D" id="3.30.70.330">
    <property type="match status" value="3"/>
</dbReference>
<name>A0A7N0UX70_KALFE</name>
<evidence type="ECO:0000313" key="4">
    <source>
        <dbReference type="EnsemblPlants" id="Kaladp0092s0034.1.v1.1"/>
    </source>
</evidence>
<organism evidence="4 5">
    <name type="scientific">Kalanchoe fedtschenkoi</name>
    <name type="common">Lavender scallops</name>
    <name type="synonym">South American air plant</name>
    <dbReference type="NCBI Taxonomy" id="63787"/>
    <lineage>
        <taxon>Eukaryota</taxon>
        <taxon>Viridiplantae</taxon>
        <taxon>Streptophyta</taxon>
        <taxon>Embryophyta</taxon>
        <taxon>Tracheophyta</taxon>
        <taxon>Spermatophyta</taxon>
        <taxon>Magnoliopsida</taxon>
        <taxon>eudicotyledons</taxon>
        <taxon>Gunneridae</taxon>
        <taxon>Pentapetalae</taxon>
        <taxon>Saxifragales</taxon>
        <taxon>Crassulaceae</taxon>
        <taxon>Kalanchoe</taxon>
    </lineage>
</organism>
<feature type="compositionally biased region" description="Basic and acidic residues" evidence="2">
    <location>
        <begin position="150"/>
        <end position="174"/>
    </location>
</feature>
<dbReference type="Proteomes" id="UP000594263">
    <property type="component" value="Unplaced"/>
</dbReference>
<reference evidence="4" key="1">
    <citation type="submission" date="2021-01" db="UniProtKB">
        <authorList>
            <consortium name="EnsemblPlants"/>
        </authorList>
    </citation>
    <scope>IDENTIFICATION</scope>
</reference>
<dbReference type="SUPFAM" id="SSF54928">
    <property type="entry name" value="RNA-binding domain, RBD"/>
    <property type="match status" value="2"/>
</dbReference>
<feature type="region of interest" description="Disordered" evidence="2">
    <location>
        <begin position="261"/>
        <end position="300"/>
    </location>
</feature>
<dbReference type="PANTHER" id="PTHR48036">
    <property type="entry name" value="SPLICING FACTOR (PAD-1), PUTATIVE (AFU_ORTHOLOGUE AFUA_1G15810)-RELATED"/>
    <property type="match status" value="1"/>
</dbReference>
<keyword evidence="1" id="KW-0694">RNA-binding</keyword>
<dbReference type="CDD" id="cd12285">
    <property type="entry name" value="RRM3_RBM39_like"/>
    <property type="match status" value="1"/>
</dbReference>